<evidence type="ECO:0000313" key="7">
    <source>
        <dbReference type="EMBL" id="OQR86691.1"/>
    </source>
</evidence>
<keyword evidence="5" id="KW-0812">Transmembrane</keyword>
<gene>
    <name evidence="7" type="ORF">ACHHYP_10274</name>
</gene>
<keyword evidence="5" id="KW-1133">Transmembrane helix</keyword>
<evidence type="ECO:0000256" key="1">
    <source>
        <dbReference type="ARBA" id="ARBA00022723"/>
    </source>
</evidence>
<evidence type="ECO:0000256" key="3">
    <source>
        <dbReference type="ARBA" id="ARBA00022833"/>
    </source>
</evidence>
<name>A0A1V9YLV2_ACHHY</name>
<dbReference type="STRING" id="1202772.A0A1V9YLV2"/>
<keyword evidence="5" id="KW-0472">Membrane</keyword>
<dbReference type="GO" id="GO:0043161">
    <property type="term" value="P:proteasome-mediated ubiquitin-dependent protein catabolic process"/>
    <property type="evidence" value="ECO:0007669"/>
    <property type="project" value="TreeGrafter"/>
</dbReference>
<evidence type="ECO:0000259" key="6">
    <source>
        <dbReference type="PROSITE" id="PS50089"/>
    </source>
</evidence>
<dbReference type="OrthoDB" id="8062037at2759"/>
<dbReference type="PROSITE" id="PS50089">
    <property type="entry name" value="ZF_RING_2"/>
    <property type="match status" value="1"/>
</dbReference>
<feature type="transmembrane region" description="Helical" evidence="5">
    <location>
        <begin position="154"/>
        <end position="173"/>
    </location>
</feature>
<feature type="transmembrane region" description="Helical" evidence="5">
    <location>
        <begin position="59"/>
        <end position="85"/>
    </location>
</feature>
<feature type="transmembrane region" description="Helical" evidence="5">
    <location>
        <begin position="231"/>
        <end position="256"/>
    </location>
</feature>
<dbReference type="InterPro" id="IPR050731">
    <property type="entry name" value="HRD1_E3_ubiq-ligases"/>
</dbReference>
<feature type="transmembrane region" description="Helical" evidence="5">
    <location>
        <begin position="18"/>
        <end position="39"/>
    </location>
</feature>
<proteinExistence type="predicted"/>
<keyword evidence="1" id="KW-0479">Metal-binding</keyword>
<keyword evidence="3" id="KW-0862">Zinc</keyword>
<dbReference type="GO" id="GO:0008270">
    <property type="term" value="F:zinc ion binding"/>
    <property type="evidence" value="ECO:0007669"/>
    <property type="project" value="UniProtKB-KW"/>
</dbReference>
<feature type="domain" description="RING-type" evidence="6">
    <location>
        <begin position="300"/>
        <end position="344"/>
    </location>
</feature>
<evidence type="ECO:0000256" key="4">
    <source>
        <dbReference type="PROSITE-ProRule" id="PRU00175"/>
    </source>
</evidence>
<evidence type="ECO:0000256" key="2">
    <source>
        <dbReference type="ARBA" id="ARBA00022771"/>
    </source>
</evidence>
<accession>A0A1V9YLV2</accession>
<dbReference type="Pfam" id="PF13639">
    <property type="entry name" value="zf-RING_2"/>
    <property type="match status" value="1"/>
</dbReference>
<dbReference type="EMBL" id="JNBR01001490">
    <property type="protein sequence ID" value="OQR86691.1"/>
    <property type="molecule type" value="Genomic_DNA"/>
</dbReference>
<dbReference type="PANTHER" id="PTHR22763:SF183">
    <property type="entry name" value="RING-TYPE DOMAIN-CONTAINING PROTEIN"/>
    <property type="match status" value="1"/>
</dbReference>
<dbReference type="Gene3D" id="3.30.40.10">
    <property type="entry name" value="Zinc/RING finger domain, C3HC4 (zinc finger)"/>
    <property type="match status" value="1"/>
</dbReference>
<dbReference type="PANTHER" id="PTHR22763">
    <property type="entry name" value="RING ZINC FINGER PROTEIN"/>
    <property type="match status" value="1"/>
</dbReference>
<dbReference type="InterPro" id="IPR013083">
    <property type="entry name" value="Znf_RING/FYVE/PHD"/>
</dbReference>
<keyword evidence="8" id="KW-1185">Reference proteome</keyword>
<comment type="caution">
    <text evidence="7">The sequence shown here is derived from an EMBL/GenBank/DDBJ whole genome shotgun (WGS) entry which is preliminary data.</text>
</comment>
<dbReference type="SUPFAM" id="SSF57850">
    <property type="entry name" value="RING/U-box"/>
    <property type="match status" value="1"/>
</dbReference>
<dbReference type="GO" id="GO:0012505">
    <property type="term" value="C:endomembrane system"/>
    <property type="evidence" value="ECO:0007669"/>
    <property type="project" value="TreeGrafter"/>
</dbReference>
<evidence type="ECO:0000313" key="8">
    <source>
        <dbReference type="Proteomes" id="UP000243579"/>
    </source>
</evidence>
<dbReference type="GO" id="GO:0061630">
    <property type="term" value="F:ubiquitin protein ligase activity"/>
    <property type="evidence" value="ECO:0007669"/>
    <property type="project" value="TreeGrafter"/>
</dbReference>
<organism evidence="7 8">
    <name type="scientific">Achlya hypogyna</name>
    <name type="common">Oomycete</name>
    <name type="synonym">Protoachlya hypogyna</name>
    <dbReference type="NCBI Taxonomy" id="1202772"/>
    <lineage>
        <taxon>Eukaryota</taxon>
        <taxon>Sar</taxon>
        <taxon>Stramenopiles</taxon>
        <taxon>Oomycota</taxon>
        <taxon>Saprolegniomycetes</taxon>
        <taxon>Saprolegniales</taxon>
        <taxon>Achlyaceae</taxon>
        <taxon>Achlya</taxon>
    </lineage>
</organism>
<dbReference type="SMART" id="SM00184">
    <property type="entry name" value="RING"/>
    <property type="match status" value="1"/>
</dbReference>
<feature type="transmembrane region" description="Helical" evidence="5">
    <location>
        <begin position="97"/>
        <end position="117"/>
    </location>
</feature>
<keyword evidence="2 4" id="KW-0863">Zinc-finger</keyword>
<dbReference type="AlphaFoldDB" id="A0A1V9YLV2"/>
<dbReference type="Proteomes" id="UP000243579">
    <property type="component" value="Unassembled WGS sequence"/>
</dbReference>
<reference evidence="7 8" key="1">
    <citation type="journal article" date="2014" name="Genome Biol. Evol.">
        <title>The secreted proteins of Achlya hypogyna and Thraustotheca clavata identify the ancestral oomycete secretome and reveal gene acquisitions by horizontal gene transfer.</title>
        <authorList>
            <person name="Misner I."/>
            <person name="Blouin N."/>
            <person name="Leonard G."/>
            <person name="Richards T.A."/>
            <person name="Lane C.E."/>
        </authorList>
    </citation>
    <scope>NUCLEOTIDE SEQUENCE [LARGE SCALE GENOMIC DNA]</scope>
    <source>
        <strain evidence="7 8">ATCC 48635</strain>
    </source>
</reference>
<protein>
    <recommendedName>
        <fullName evidence="6">RING-type domain-containing protein</fullName>
    </recommendedName>
</protein>
<evidence type="ECO:0000256" key="5">
    <source>
        <dbReference type="SAM" id="Phobius"/>
    </source>
</evidence>
<feature type="transmembrane region" description="Helical" evidence="5">
    <location>
        <begin position="123"/>
        <end position="142"/>
    </location>
</feature>
<dbReference type="InterPro" id="IPR001841">
    <property type="entry name" value="Znf_RING"/>
</dbReference>
<sequence length="385" mass="42496">MADDADASAADRRRLQRYAFFSCAAGAVAIASGYKRIAALDAWSLQAGVQEFVASKPSVLALINVLVLCLYGLFHVVAPLLVGTVRFAELVHIREHTLQFVVLRSILLLNTLGALGARDLLAVVAWISLLTLLHALLVLVHLRLDHGEPALARVLVVLLLILVGLLAAAWTVFPPDLCLLTSMEVLMALVKWAHTALAVMGPRFEADAEILDLLQLRAQFYLDALHLSGMIVQYMGVLSLGGFRVSFLDFVLVMNVKRALAKVHGRLAAWKNFRYIIVEIDTQFLDVNDLKDDHGDAVACAICLAPLASAKKLDCGHCFHRHCLHKCFQEQTTNDKAWQCPLCRQEVPQASVVNPPRNRPADLLAEDIWTRLLWLAARDEDPAID</sequence>